<reference evidence="1 2" key="1">
    <citation type="submission" date="2015-12" db="EMBL/GenBank/DDBJ databases">
        <title>The genome of Folsomia candida.</title>
        <authorList>
            <person name="Faddeeva A."/>
            <person name="Derks M.F."/>
            <person name="Anvar Y."/>
            <person name="Smit S."/>
            <person name="Van Straalen N."/>
            <person name="Roelofs D."/>
        </authorList>
    </citation>
    <scope>NUCLEOTIDE SEQUENCE [LARGE SCALE GENOMIC DNA]</scope>
    <source>
        <strain evidence="1 2">VU population</strain>
        <tissue evidence="1">Whole body</tissue>
    </source>
</reference>
<sequence length="318" mass="36625">MDHFENLLHKFLQLEDTLLLEKLLKVCKEKSDFTALFPVLVKSGVSWTILKPAWQDYFNMAGIENGTEFLQKVHNFSFYILDVDCSRDQDRQELNVATFTGMVEKFKVLQDGETFSDIYEEMSVLGNIFIIAEVLGYNLFKFNKSLSGIFIKQVFCSSNMHPNKVGVVWVRLVTDLYSCTNLLENWEEDAEEYEDLDECAFFVRYFEVVERVGADIKGILGDAKKYGDLVKALSRYANFHEDESDSDDGEDVQEEVGALPKFWVPFVTLLQARIEALLPPESDKITRNDNNSDLPYEPMELLKVIRKLLASVKRENAK</sequence>
<dbReference type="Proteomes" id="UP000198287">
    <property type="component" value="Unassembled WGS sequence"/>
</dbReference>
<evidence type="ECO:0000313" key="2">
    <source>
        <dbReference type="Proteomes" id="UP000198287"/>
    </source>
</evidence>
<proteinExistence type="predicted"/>
<comment type="caution">
    <text evidence="1">The sequence shown here is derived from an EMBL/GenBank/DDBJ whole genome shotgun (WGS) entry which is preliminary data.</text>
</comment>
<evidence type="ECO:0000313" key="1">
    <source>
        <dbReference type="EMBL" id="OXA49849.1"/>
    </source>
</evidence>
<keyword evidence="2" id="KW-1185">Reference proteome</keyword>
<dbReference type="AlphaFoldDB" id="A0A226DX91"/>
<gene>
    <name evidence="1" type="ORF">Fcan01_15576</name>
</gene>
<name>A0A226DX91_FOLCA</name>
<protein>
    <submittedName>
        <fullName evidence="1">Uncharacterized protein</fullName>
    </submittedName>
</protein>
<accession>A0A226DX91</accession>
<dbReference type="OrthoDB" id="5971311at2759"/>
<organism evidence="1 2">
    <name type="scientific">Folsomia candida</name>
    <name type="common">Springtail</name>
    <dbReference type="NCBI Taxonomy" id="158441"/>
    <lineage>
        <taxon>Eukaryota</taxon>
        <taxon>Metazoa</taxon>
        <taxon>Ecdysozoa</taxon>
        <taxon>Arthropoda</taxon>
        <taxon>Hexapoda</taxon>
        <taxon>Collembola</taxon>
        <taxon>Entomobryomorpha</taxon>
        <taxon>Isotomoidea</taxon>
        <taxon>Isotomidae</taxon>
        <taxon>Proisotominae</taxon>
        <taxon>Folsomia</taxon>
    </lineage>
</organism>
<dbReference type="EMBL" id="LNIX01000010">
    <property type="protein sequence ID" value="OXA49849.1"/>
    <property type="molecule type" value="Genomic_DNA"/>
</dbReference>